<dbReference type="PANTHER" id="PTHR36898">
    <property type="entry name" value="OSJNBB0026I12.6 PROTEIN"/>
    <property type="match status" value="1"/>
</dbReference>
<dbReference type="EMBL" id="KK198758">
    <property type="protein sequence ID" value="KCW66804.1"/>
    <property type="molecule type" value="Genomic_DNA"/>
</dbReference>
<reference evidence="1" key="1">
    <citation type="submission" date="2013-07" db="EMBL/GenBank/DDBJ databases">
        <title>The genome of Eucalyptus grandis.</title>
        <authorList>
            <person name="Schmutz J."/>
            <person name="Hayes R."/>
            <person name="Myburg A."/>
            <person name="Tuskan G."/>
            <person name="Grattapaglia D."/>
            <person name="Rokhsar D.S."/>
        </authorList>
    </citation>
    <scope>NUCLEOTIDE SEQUENCE</scope>
    <source>
        <tissue evidence="1">Leaf extractions</tissue>
    </source>
</reference>
<dbReference type="STRING" id="71139.A0A059BL77"/>
<sequence length="207" mass="23549">MMSIMQHCRFIILSFKRGIAEWLLWSQAALDAQMLATAMLLQCVAGSRKLLREVEPELMDALIEATKDGDHCRLRALSVSEVWFGEDDDEGEEDFEQEQEEEECCEYSSIASRWFDGLISKDIQMANEVFSIHTIDFDWQVTFAQLYSWSGCFIAPTGVAKACMESTVDSKQPAKNEREASIALLRAQKSSTYFLRNLARQLCCSNT</sequence>
<dbReference type="PANTHER" id="PTHR36898:SF1">
    <property type="entry name" value="OS04G0250700 PROTEIN"/>
    <property type="match status" value="1"/>
</dbReference>
<dbReference type="Gramene" id="KCW66804">
    <property type="protein sequence ID" value="KCW66804"/>
    <property type="gene ID" value="EUGRSUZ_F00573"/>
</dbReference>
<dbReference type="AlphaFoldDB" id="A0A059BL77"/>
<organism evidence="1">
    <name type="scientific">Eucalyptus grandis</name>
    <name type="common">Flooded gum</name>
    <dbReference type="NCBI Taxonomy" id="71139"/>
    <lineage>
        <taxon>Eukaryota</taxon>
        <taxon>Viridiplantae</taxon>
        <taxon>Streptophyta</taxon>
        <taxon>Embryophyta</taxon>
        <taxon>Tracheophyta</taxon>
        <taxon>Spermatophyta</taxon>
        <taxon>Magnoliopsida</taxon>
        <taxon>eudicotyledons</taxon>
        <taxon>Gunneridae</taxon>
        <taxon>Pentapetalae</taxon>
        <taxon>rosids</taxon>
        <taxon>malvids</taxon>
        <taxon>Myrtales</taxon>
        <taxon>Myrtaceae</taxon>
        <taxon>Myrtoideae</taxon>
        <taxon>Eucalypteae</taxon>
        <taxon>Eucalyptus</taxon>
    </lineage>
</organism>
<gene>
    <name evidence="1" type="ORF">EUGRSUZ_F00573</name>
</gene>
<protein>
    <submittedName>
        <fullName evidence="1">Uncharacterized protein</fullName>
    </submittedName>
</protein>
<proteinExistence type="predicted"/>
<evidence type="ECO:0000313" key="1">
    <source>
        <dbReference type="EMBL" id="KCW66804.1"/>
    </source>
</evidence>
<name>A0A059BL77_EUCGR</name>
<accession>A0A059BL77</accession>
<dbReference type="eggNOG" id="KOG0242">
    <property type="taxonomic scope" value="Eukaryota"/>
</dbReference>
<dbReference type="InParanoid" id="A0A059BL77"/>